<evidence type="ECO:0000256" key="9">
    <source>
        <dbReference type="RuleBase" id="RU366025"/>
    </source>
</evidence>
<evidence type="ECO:0000256" key="3">
    <source>
        <dbReference type="ARBA" id="ARBA00022670"/>
    </source>
</evidence>
<dbReference type="Proteomes" id="UP000322234">
    <property type="component" value="Unassembled WGS sequence"/>
</dbReference>
<feature type="region of interest" description="Disordered" evidence="10">
    <location>
        <begin position="344"/>
        <end position="460"/>
    </location>
</feature>
<comment type="subunit">
    <text evidence="8">Interacts with STAT2; the interaction is direct. Interacts with IFNAR2; indirectly via STAT2, it negatively regulates the assembly of the ternary interferon-IFNAR1-IFNAR2 complex and inhibits type I interferon signaling. Interacts with STING1. Interacts with USP20.</text>
</comment>
<dbReference type="EC" id="3.4.19.12" evidence="9"/>
<dbReference type="GO" id="GO:0051707">
    <property type="term" value="P:response to other organism"/>
    <property type="evidence" value="ECO:0007669"/>
    <property type="project" value="UniProtKB-ARBA"/>
</dbReference>
<keyword evidence="5 9" id="KW-0378">Hydrolase</keyword>
<feature type="compositionally biased region" description="Polar residues" evidence="10">
    <location>
        <begin position="416"/>
        <end position="431"/>
    </location>
</feature>
<dbReference type="PANTHER" id="PTHR24006">
    <property type="entry name" value="UBIQUITIN CARBOXYL-TERMINAL HYDROLASE"/>
    <property type="match status" value="1"/>
</dbReference>
<feature type="compositionally biased region" description="Polar residues" evidence="10">
    <location>
        <begin position="364"/>
        <end position="379"/>
    </location>
</feature>
<dbReference type="InterPro" id="IPR001394">
    <property type="entry name" value="Peptidase_C19_UCH"/>
</dbReference>
<dbReference type="InterPro" id="IPR028889">
    <property type="entry name" value="USP"/>
</dbReference>
<evidence type="ECO:0000256" key="6">
    <source>
        <dbReference type="ARBA" id="ARBA00022807"/>
    </source>
</evidence>
<accession>A0A6B0QSJ9</accession>
<comment type="similarity">
    <text evidence="2 9">Belongs to the peptidase C19 family.</text>
</comment>
<gene>
    <name evidence="12" type="ORF">E5288_WYG013557</name>
</gene>
<evidence type="ECO:0000256" key="7">
    <source>
        <dbReference type="ARBA" id="ARBA00054977"/>
    </source>
</evidence>
<dbReference type="GO" id="GO:0019785">
    <property type="term" value="F:ISG15-specific peptidase activity"/>
    <property type="evidence" value="ECO:0007669"/>
    <property type="project" value="UniProtKB-ARBA"/>
</dbReference>
<dbReference type="InterPro" id="IPR018200">
    <property type="entry name" value="USP_CS"/>
</dbReference>
<comment type="function">
    <text evidence="9">Deubiquitinating enzyme that removes conjugated ubiquitin from specific proteins to regulate different cellular processes.</text>
</comment>
<dbReference type="PROSITE" id="PS00973">
    <property type="entry name" value="USP_2"/>
    <property type="match status" value="1"/>
</dbReference>
<dbReference type="GO" id="GO:0016579">
    <property type="term" value="P:protein deubiquitination"/>
    <property type="evidence" value="ECO:0007669"/>
    <property type="project" value="InterPro"/>
</dbReference>
<dbReference type="PROSITE" id="PS00972">
    <property type="entry name" value="USP_1"/>
    <property type="match status" value="1"/>
</dbReference>
<comment type="catalytic activity">
    <reaction evidence="1 9">
        <text>Thiol-dependent hydrolysis of ester, thioester, amide, peptide and isopeptide bonds formed by the C-terminal Gly of ubiquitin (a 76-residue protein attached to proteins as an intracellular targeting signal).</text>
        <dbReference type="EC" id="3.4.19.12"/>
    </reaction>
</comment>
<sequence length="469" mass="52611">MKSQYKSSFLRQIKGPVGLHNIGQTCCLNSLIQVLVRNVGFAKILKRITVPGGAEEQRRSVPFQLLLLLEKMQDSRKKAVQPTELAYCLQKYNIPMFVQHDAAQLYLTVWNLIKNQITDVDLVARLQALYTIRLKESFVCLECTSEMSRNSSMLALPLSVFDMHWKPLKTLEDALHCFFQPQELSSKDKCFCESCGRKTLWKQVLTLTHLPQTLTIHLMRFSIRNLRAEKVCHSLYFPQNLDLTKLLETKGEPCSAEEQCGGHYELFAVIAHVGNADYGHYCAYIRSSEDGEWFCFNDSNVSWVSWEDVQCTYGNHSYRCNYIEGRLERKKLGRDKAETLQIVRDPAEQPEGWKGAENEDSLFTGRSTPSGMAQGSRTLHTPRGKGGGAQHVDLDPGSEEQPEGWKGAENEDSLFTGRSTPSGMAQGSRTLHTPGGKGGGAQHVDLDPGSERSKRKGTLSGVAVKWICG</sequence>
<comment type="function">
    <text evidence="7">Interferon-induced ISG15-specific protease that plays a crucial role for maintaining a proper balance of ISG15-conjugated proteins in cells. Regulates protein ISGylation by efficiently cleaving ISG15 conjugates linked via isopeptide bonds. Regulates T-cell activation and T-helper 17 (Th17) cell differentiation by deubiquitinating TAK1, likely to keep TAK1-TAB complexes in steady conditions. In turn, restricts activation of NF-kappa-B, NFAT, and JNK as well as expression of IL2 in T-cells after TCR activation. Acts as a molecular adapter with USP20 to promote innate antiviral response through deubiquitinating STING1. Involved also in the negative regulation of the inflammatory response triggered by type I interferon. Upon recruitment by STAT2 to the type I interferon receptor subunit IFNAR2 interferes with the assembly of the ternary interferon-IFNAR1-IFNAR2 complex and acts as a negative regulator of the type I interferon signaling pathway.</text>
</comment>
<dbReference type="PANTHER" id="PTHR24006:SF796">
    <property type="entry name" value="UBL CARBOXYL-TERMINAL HYDROLASE 18-RELATED"/>
    <property type="match status" value="1"/>
</dbReference>
<keyword evidence="6 9" id="KW-0788">Thiol protease</keyword>
<dbReference type="GO" id="GO:0005634">
    <property type="term" value="C:nucleus"/>
    <property type="evidence" value="ECO:0007669"/>
    <property type="project" value="TreeGrafter"/>
</dbReference>
<keyword evidence="3 9" id="KW-0645">Protease</keyword>
<name>A0A6B0QSJ9_9CETA</name>
<dbReference type="CDD" id="cd02257">
    <property type="entry name" value="Peptidase_C19"/>
    <property type="match status" value="1"/>
</dbReference>
<evidence type="ECO:0000256" key="8">
    <source>
        <dbReference type="ARBA" id="ARBA00063218"/>
    </source>
</evidence>
<dbReference type="InterPro" id="IPR038765">
    <property type="entry name" value="Papain-like_cys_pep_sf"/>
</dbReference>
<dbReference type="GO" id="GO:0005829">
    <property type="term" value="C:cytosol"/>
    <property type="evidence" value="ECO:0007669"/>
    <property type="project" value="TreeGrafter"/>
</dbReference>
<dbReference type="AlphaFoldDB" id="A0A6B0QSJ9"/>
<evidence type="ECO:0000256" key="10">
    <source>
        <dbReference type="SAM" id="MobiDB-lite"/>
    </source>
</evidence>
<dbReference type="GO" id="GO:0006508">
    <property type="term" value="P:proteolysis"/>
    <property type="evidence" value="ECO:0007669"/>
    <property type="project" value="UniProtKB-KW"/>
</dbReference>
<dbReference type="PROSITE" id="PS50235">
    <property type="entry name" value="USP_3"/>
    <property type="match status" value="1"/>
</dbReference>
<reference evidence="12" key="1">
    <citation type="submission" date="2019-10" db="EMBL/GenBank/DDBJ databases">
        <title>The sequence and de novo assembly of the wild yak genome.</title>
        <authorList>
            <person name="Liu Y."/>
        </authorList>
    </citation>
    <scope>NUCLEOTIDE SEQUENCE [LARGE SCALE GENOMIC DNA]</scope>
    <source>
        <strain evidence="12">WY2019</strain>
    </source>
</reference>
<comment type="caution">
    <text evidence="12">The sequence shown here is derived from an EMBL/GenBank/DDBJ whole genome shotgun (WGS) entry which is preliminary data.</text>
</comment>
<evidence type="ECO:0000313" key="13">
    <source>
        <dbReference type="Proteomes" id="UP000322234"/>
    </source>
</evidence>
<proteinExistence type="inferred from homology"/>
<dbReference type="FunFam" id="3.90.70.10:FF:000088">
    <property type="entry name" value="Ubl carboxyl-terminal hydrolase 18"/>
    <property type="match status" value="1"/>
</dbReference>
<dbReference type="GO" id="GO:0004843">
    <property type="term" value="F:cysteine-type deubiquitinase activity"/>
    <property type="evidence" value="ECO:0007669"/>
    <property type="project" value="UniProtKB-UniRule"/>
</dbReference>
<dbReference type="Gene3D" id="3.90.70.10">
    <property type="entry name" value="Cysteine proteinases"/>
    <property type="match status" value="1"/>
</dbReference>
<evidence type="ECO:0000256" key="4">
    <source>
        <dbReference type="ARBA" id="ARBA00022786"/>
    </source>
</evidence>
<dbReference type="InterPro" id="IPR050164">
    <property type="entry name" value="Peptidase_C19"/>
</dbReference>
<evidence type="ECO:0000256" key="5">
    <source>
        <dbReference type="ARBA" id="ARBA00022801"/>
    </source>
</evidence>
<feature type="domain" description="USP" evidence="11">
    <location>
        <begin position="17"/>
        <end position="325"/>
    </location>
</feature>
<evidence type="ECO:0000313" key="12">
    <source>
        <dbReference type="EMBL" id="MXQ80052.1"/>
    </source>
</evidence>
<organism evidence="12 13">
    <name type="scientific">Bos mutus</name>
    <name type="common">wild yak</name>
    <dbReference type="NCBI Taxonomy" id="72004"/>
    <lineage>
        <taxon>Eukaryota</taxon>
        <taxon>Metazoa</taxon>
        <taxon>Chordata</taxon>
        <taxon>Craniata</taxon>
        <taxon>Vertebrata</taxon>
        <taxon>Euteleostomi</taxon>
        <taxon>Mammalia</taxon>
        <taxon>Eutheria</taxon>
        <taxon>Laurasiatheria</taxon>
        <taxon>Artiodactyla</taxon>
        <taxon>Ruminantia</taxon>
        <taxon>Pecora</taxon>
        <taxon>Bovidae</taxon>
        <taxon>Bovinae</taxon>
        <taxon>Bos</taxon>
    </lineage>
</organism>
<dbReference type="Pfam" id="PF00443">
    <property type="entry name" value="UCH"/>
    <property type="match status" value="1"/>
</dbReference>
<evidence type="ECO:0000256" key="1">
    <source>
        <dbReference type="ARBA" id="ARBA00000707"/>
    </source>
</evidence>
<evidence type="ECO:0000259" key="11">
    <source>
        <dbReference type="PROSITE" id="PS50235"/>
    </source>
</evidence>
<evidence type="ECO:0000256" key="2">
    <source>
        <dbReference type="ARBA" id="ARBA00009085"/>
    </source>
</evidence>
<keyword evidence="13" id="KW-1185">Reference proteome</keyword>
<protein>
    <recommendedName>
        <fullName evidence="9">Ubiquitin carboxyl-terminal hydrolase</fullName>
        <ecNumber evidence="9">3.4.19.12</ecNumber>
    </recommendedName>
</protein>
<dbReference type="SUPFAM" id="SSF54001">
    <property type="entry name" value="Cysteine proteinases"/>
    <property type="match status" value="1"/>
</dbReference>
<dbReference type="EMBL" id="VBQZ03000003">
    <property type="protein sequence ID" value="MXQ80052.1"/>
    <property type="molecule type" value="Genomic_DNA"/>
</dbReference>
<keyword evidence="4 9" id="KW-0833">Ubl conjugation pathway</keyword>